<dbReference type="GO" id="GO:0006508">
    <property type="term" value="P:proteolysis"/>
    <property type="evidence" value="ECO:0007669"/>
    <property type="project" value="UniProtKB-KW"/>
</dbReference>
<evidence type="ECO:0000259" key="7">
    <source>
        <dbReference type="Pfam" id="PF00326"/>
    </source>
</evidence>
<dbReference type="Pfam" id="PF07676">
    <property type="entry name" value="PD40"/>
    <property type="match status" value="3"/>
</dbReference>
<evidence type="ECO:0000256" key="4">
    <source>
        <dbReference type="ARBA" id="ARBA00022801"/>
    </source>
</evidence>
<evidence type="ECO:0000256" key="2">
    <source>
        <dbReference type="ARBA" id="ARBA00022670"/>
    </source>
</evidence>
<dbReference type="Proteomes" id="UP000316545">
    <property type="component" value="Unassembled WGS sequence"/>
</dbReference>
<keyword evidence="3 6" id="KW-0732">Signal</keyword>
<dbReference type="PANTHER" id="PTHR42776">
    <property type="entry name" value="SERINE PEPTIDASE S9 FAMILY MEMBER"/>
    <property type="match status" value="1"/>
</dbReference>
<protein>
    <submittedName>
        <fullName evidence="8">Acylaminoacyl-peptidase</fullName>
    </submittedName>
</protein>
<gene>
    <name evidence="8" type="ORF">FBZ88_11614</name>
</gene>
<dbReference type="EMBL" id="VITO01000016">
    <property type="protein sequence ID" value="TWB22184.1"/>
    <property type="molecule type" value="Genomic_DNA"/>
</dbReference>
<feature type="domain" description="Peptidase S9 prolyl oligopeptidase catalytic" evidence="7">
    <location>
        <begin position="491"/>
        <end position="699"/>
    </location>
</feature>
<organism evidence="8 9">
    <name type="scientific">Nitrospirillum amazonense</name>
    <dbReference type="NCBI Taxonomy" id="28077"/>
    <lineage>
        <taxon>Bacteria</taxon>
        <taxon>Pseudomonadati</taxon>
        <taxon>Pseudomonadota</taxon>
        <taxon>Alphaproteobacteria</taxon>
        <taxon>Rhodospirillales</taxon>
        <taxon>Azospirillaceae</taxon>
        <taxon>Nitrospirillum</taxon>
    </lineage>
</organism>
<feature type="chain" id="PRO_5022078222" evidence="6">
    <location>
        <begin position="27"/>
        <end position="703"/>
    </location>
</feature>
<dbReference type="FunFam" id="3.40.50.1820:FF:000028">
    <property type="entry name" value="S9 family peptidase"/>
    <property type="match status" value="1"/>
</dbReference>
<dbReference type="InterPro" id="IPR011659">
    <property type="entry name" value="WD40"/>
</dbReference>
<reference evidence="8 9" key="1">
    <citation type="submission" date="2019-06" db="EMBL/GenBank/DDBJ databases">
        <title>Genomic Encyclopedia of Type Strains, Phase IV (KMG-V): Genome sequencing to study the core and pangenomes of soil and plant-associated prokaryotes.</title>
        <authorList>
            <person name="Whitman W."/>
        </authorList>
    </citation>
    <scope>NUCLEOTIDE SEQUENCE [LARGE SCALE GENOMIC DNA]</scope>
    <source>
        <strain evidence="8 9">BR 11865</strain>
    </source>
</reference>
<comment type="similarity">
    <text evidence="1">Belongs to the peptidase S9C family.</text>
</comment>
<evidence type="ECO:0000313" key="8">
    <source>
        <dbReference type="EMBL" id="TWB22184.1"/>
    </source>
</evidence>
<dbReference type="Gene3D" id="2.120.10.30">
    <property type="entry name" value="TolB, C-terminal domain"/>
    <property type="match status" value="2"/>
</dbReference>
<keyword evidence="4" id="KW-0378">Hydrolase</keyword>
<dbReference type="SUPFAM" id="SSF82171">
    <property type="entry name" value="DPP6 N-terminal domain-like"/>
    <property type="match status" value="1"/>
</dbReference>
<dbReference type="PANTHER" id="PTHR42776:SF13">
    <property type="entry name" value="DIPEPTIDYL-PEPTIDASE 5"/>
    <property type="match status" value="1"/>
</dbReference>
<evidence type="ECO:0000256" key="5">
    <source>
        <dbReference type="ARBA" id="ARBA00022825"/>
    </source>
</evidence>
<feature type="signal peptide" evidence="6">
    <location>
        <begin position="1"/>
        <end position="26"/>
    </location>
</feature>
<dbReference type="SUPFAM" id="SSF53474">
    <property type="entry name" value="alpha/beta-Hydrolases"/>
    <property type="match status" value="1"/>
</dbReference>
<evidence type="ECO:0000256" key="6">
    <source>
        <dbReference type="SAM" id="SignalP"/>
    </source>
</evidence>
<keyword evidence="9" id="KW-1185">Reference proteome</keyword>
<evidence type="ECO:0000313" key="9">
    <source>
        <dbReference type="Proteomes" id="UP000316545"/>
    </source>
</evidence>
<comment type="caution">
    <text evidence="8">The sequence shown here is derived from an EMBL/GenBank/DDBJ whole genome shotgun (WGS) entry which is preliminary data.</text>
</comment>
<dbReference type="RefSeq" id="WP_145619097.1">
    <property type="nucleotide sequence ID" value="NZ_JAYNFR010000009.1"/>
</dbReference>
<dbReference type="GO" id="GO:0004252">
    <property type="term" value="F:serine-type endopeptidase activity"/>
    <property type="evidence" value="ECO:0007669"/>
    <property type="project" value="TreeGrafter"/>
</dbReference>
<proteinExistence type="inferred from homology"/>
<dbReference type="InterPro" id="IPR001375">
    <property type="entry name" value="Peptidase_S9_cat"/>
</dbReference>
<keyword evidence="2" id="KW-0645">Protease</keyword>
<dbReference type="InterPro" id="IPR029058">
    <property type="entry name" value="AB_hydrolase_fold"/>
</dbReference>
<dbReference type="Gene3D" id="3.40.50.1820">
    <property type="entry name" value="alpha/beta hydrolase"/>
    <property type="match status" value="1"/>
</dbReference>
<dbReference type="InterPro" id="IPR011042">
    <property type="entry name" value="6-blade_b-propeller_TolB-like"/>
</dbReference>
<sequence length="703" mass="75844">MNRSLYALGAPLALALAVTVSPVAMAAEAAHGLTPAMAGHGLTPMELATMDRASDARVSPDGRLLAFDVRTVDYANNKAAHSLWVKEIDGKGDGHRLAISDGGASTPRWSADGKSLYFMSGRSGSQQVWKTDAAGTQATQVTALPLDVGSFNLAPDGTHIVVSMAVFPGTETGDKPARPADIAKSSGVVFDKVFVRHWDEWADGTRNHLFALALNGEGVASGAPVPLMKSFDGDAPGKPFGDDSEITISPDGKTVVFTARLAGRTEPWSTNLDLWQVPMDGGAAPVNLTAGNAAMDTGPVFSPDGSKLAWRAMKRPTFEADRFGIMVRDLKSGETREIDPNWDRSADTLAWTADGRTLLTTAYDVGQSKLFSVDVKSGAVKALTGDGHVTAIDLVKGGDKGVVYMADSLSGPSQAYKVSLKGGKAEQLTHVGADKLAGVTLGAYEQFSFPGWNNEMVHGYVVKPANYQEGHKYPVAFIIHGGPQGSFGNAWSFRWNPQAYTGAGYAVVMIDFHGSTGYGQAFTDAISQHWGDRPLEDLQKGWAAALAKYPFLNGDRACALGASYGGFMINWIAGNWNGPWKCLVNHDGVFDNRMMGYSTEELWFSEWENGGKVWENPAGYERFNPANHVDQWVKPQLIIHGGRDFRIPFEQGLGAFTALQRKGVPSKLVYFADENHWVLKPQNSVQWHQEVLGWLNTWTAEAK</sequence>
<name>A0A560FKQ4_9PROT</name>
<accession>A0A560FKQ4</accession>
<dbReference type="Pfam" id="PF00326">
    <property type="entry name" value="Peptidase_S9"/>
    <property type="match status" value="1"/>
</dbReference>
<evidence type="ECO:0000256" key="1">
    <source>
        <dbReference type="ARBA" id="ARBA00010040"/>
    </source>
</evidence>
<evidence type="ECO:0000256" key="3">
    <source>
        <dbReference type="ARBA" id="ARBA00022729"/>
    </source>
</evidence>
<keyword evidence="5" id="KW-0720">Serine protease</keyword>
<dbReference type="AlphaFoldDB" id="A0A560FKQ4"/>